<accession>A0A0M4DJM0</accession>
<dbReference type="Gene3D" id="3.40.50.2300">
    <property type="match status" value="1"/>
</dbReference>
<dbReference type="RefSeq" id="WP_053551599.1">
    <property type="nucleotide sequence ID" value="NZ_CP010802.1"/>
</dbReference>
<dbReference type="Pfam" id="PF00072">
    <property type="entry name" value="Response_reg"/>
    <property type="match status" value="1"/>
</dbReference>
<dbReference type="STRING" id="1603606.DSOUD_2869"/>
<dbReference type="AlphaFoldDB" id="A0A0M4DJM0"/>
<organism evidence="4 5">
    <name type="scientific">Desulfuromonas soudanensis</name>
    <dbReference type="NCBI Taxonomy" id="1603606"/>
    <lineage>
        <taxon>Bacteria</taxon>
        <taxon>Pseudomonadati</taxon>
        <taxon>Thermodesulfobacteriota</taxon>
        <taxon>Desulfuromonadia</taxon>
        <taxon>Desulfuromonadales</taxon>
        <taxon>Desulfuromonadaceae</taxon>
        <taxon>Desulfuromonas</taxon>
    </lineage>
</organism>
<dbReference type="EMBL" id="CP010802">
    <property type="protein sequence ID" value="ALC17600.1"/>
    <property type="molecule type" value="Genomic_DNA"/>
</dbReference>
<dbReference type="SUPFAM" id="SSF141371">
    <property type="entry name" value="PilZ domain-like"/>
    <property type="match status" value="1"/>
</dbReference>
<evidence type="ECO:0000313" key="4">
    <source>
        <dbReference type="EMBL" id="ALC17600.1"/>
    </source>
</evidence>
<dbReference type="PATRIC" id="fig|1603606.3.peg.3094"/>
<dbReference type="InterPro" id="IPR001789">
    <property type="entry name" value="Sig_transdc_resp-reg_receiver"/>
</dbReference>
<evidence type="ECO:0000256" key="1">
    <source>
        <dbReference type="ARBA" id="ARBA00022553"/>
    </source>
</evidence>
<protein>
    <recommendedName>
        <fullName evidence="3">Response regulatory domain-containing protein</fullName>
    </recommendedName>
</protein>
<keyword evidence="5" id="KW-1185">Reference proteome</keyword>
<dbReference type="SUPFAM" id="SSF52172">
    <property type="entry name" value="CheY-like"/>
    <property type="match status" value="1"/>
</dbReference>
<dbReference type="SMART" id="SM00448">
    <property type="entry name" value="REC"/>
    <property type="match status" value="1"/>
</dbReference>
<evidence type="ECO:0000259" key="3">
    <source>
        <dbReference type="PROSITE" id="PS50110"/>
    </source>
</evidence>
<dbReference type="GO" id="GO:0000160">
    <property type="term" value="P:phosphorelay signal transduction system"/>
    <property type="evidence" value="ECO:0007669"/>
    <property type="project" value="InterPro"/>
</dbReference>
<dbReference type="CDD" id="cd17546">
    <property type="entry name" value="REC_hyHK_CKI1_RcsC-like"/>
    <property type="match status" value="1"/>
</dbReference>
<dbReference type="InterPro" id="IPR011006">
    <property type="entry name" value="CheY-like_superfamily"/>
</dbReference>
<dbReference type="InterPro" id="IPR050595">
    <property type="entry name" value="Bact_response_regulator"/>
</dbReference>
<name>A0A0M4DJM0_9BACT</name>
<dbReference type="InterPro" id="IPR009875">
    <property type="entry name" value="PilZ_domain"/>
</dbReference>
<dbReference type="KEGG" id="des:DSOUD_2869"/>
<reference evidence="4 5" key="1">
    <citation type="submission" date="2015-07" db="EMBL/GenBank/DDBJ databases">
        <title>Isolation and Genomic Characterization of a Novel Halophilic Metal-Reducing Deltaproteobacterium from the Deep Subsurface.</title>
        <authorList>
            <person name="Badalamenti J.P."/>
            <person name="Summers Z.M."/>
            <person name="Gralnick J.A."/>
            <person name="Bond D.R."/>
        </authorList>
    </citation>
    <scope>NUCLEOTIDE SEQUENCE [LARGE SCALE GENOMIC DNA]</scope>
    <source>
        <strain evidence="4 5">WTL</strain>
    </source>
</reference>
<feature type="domain" description="Response regulatory" evidence="3">
    <location>
        <begin position="5"/>
        <end position="121"/>
    </location>
</feature>
<evidence type="ECO:0000256" key="2">
    <source>
        <dbReference type="PROSITE-ProRule" id="PRU00169"/>
    </source>
</evidence>
<dbReference type="Proteomes" id="UP000057158">
    <property type="component" value="Chromosome"/>
</dbReference>
<dbReference type="Pfam" id="PF07238">
    <property type="entry name" value="PilZ"/>
    <property type="match status" value="1"/>
</dbReference>
<gene>
    <name evidence="4" type="ORF">DSOUD_2869</name>
</gene>
<feature type="modified residue" description="4-aspartylphosphate" evidence="2">
    <location>
        <position position="54"/>
    </location>
</feature>
<evidence type="ECO:0000313" key="5">
    <source>
        <dbReference type="Proteomes" id="UP000057158"/>
    </source>
</evidence>
<dbReference type="PANTHER" id="PTHR44591">
    <property type="entry name" value="STRESS RESPONSE REGULATOR PROTEIN 1"/>
    <property type="match status" value="1"/>
</dbReference>
<proteinExistence type="predicted"/>
<keyword evidence="1 2" id="KW-0597">Phosphoprotein</keyword>
<dbReference type="PROSITE" id="PS50110">
    <property type="entry name" value="RESPONSE_REGULATORY"/>
    <property type="match status" value="1"/>
</dbReference>
<dbReference type="GO" id="GO:0035438">
    <property type="term" value="F:cyclic-di-GMP binding"/>
    <property type="evidence" value="ECO:0007669"/>
    <property type="project" value="InterPro"/>
</dbReference>
<dbReference type="PANTHER" id="PTHR44591:SF20">
    <property type="entry name" value="PROTEIN PILH"/>
    <property type="match status" value="1"/>
</dbReference>
<dbReference type="OrthoDB" id="5387333at2"/>
<dbReference type="Gene3D" id="2.40.10.220">
    <property type="entry name" value="predicted glycosyltransferase like domains"/>
    <property type="match status" value="1"/>
</dbReference>
<sequence>MSRKKILLTDDVELLRGLERTFFRRRNFHLLVAQNGLQALEMARADVPDLVFVDLAMEDLPGDACCRLLKSDPLLASIPVVIVAPDGSGETYARCYRAGCDEVIRRPIDRQHLVAVTLRILDVTSRATSRARASLRVFCGRNQDELSAGTTLTLGTGGALIVAVPLLPVNSDVFLQFVLPGTGRLIACRGRVVWVSRRMPGIQAVVPQDEMGVEFLGLTPDDKEEIRAYLEREGFDSCS</sequence>